<evidence type="ECO:0000259" key="1">
    <source>
        <dbReference type="PROSITE" id="PS50263"/>
    </source>
</evidence>
<dbReference type="InterPro" id="IPR036526">
    <property type="entry name" value="C-N_Hydrolase_sf"/>
</dbReference>
<dbReference type="KEGG" id="msei:MSEDJ_47650"/>
<sequence>MPTTTVAIIQQPSAVLDLAASLSLASHYVTEAARKGASLVVFPETWLTCNPAYTRPDVFHLSVDNRRRGCGVEFGGPTS</sequence>
<dbReference type="Proteomes" id="UP000467193">
    <property type="component" value="Chromosome"/>
</dbReference>
<dbReference type="PROSITE" id="PS50263">
    <property type="entry name" value="CN_HYDROLASE"/>
    <property type="match status" value="1"/>
</dbReference>
<dbReference type="RefSeq" id="WP_163800264.1">
    <property type="nucleotide sequence ID" value="NZ_AP022588.1"/>
</dbReference>
<dbReference type="Pfam" id="PF00795">
    <property type="entry name" value="CN_hydrolase"/>
    <property type="match status" value="1"/>
</dbReference>
<feature type="domain" description="CN hydrolase" evidence="1">
    <location>
        <begin position="4"/>
        <end position="79"/>
    </location>
</feature>
<dbReference type="SUPFAM" id="SSF56317">
    <property type="entry name" value="Carbon-nitrogen hydrolase"/>
    <property type="match status" value="1"/>
</dbReference>
<evidence type="ECO:0000313" key="2">
    <source>
        <dbReference type="EMBL" id="BBY30669.1"/>
    </source>
</evidence>
<accession>A0A7I7QWB1</accession>
<proteinExistence type="predicted"/>
<gene>
    <name evidence="2" type="ORF">MSEDJ_47650</name>
</gene>
<reference evidence="2 3" key="1">
    <citation type="journal article" date="2019" name="Emerg. Microbes Infect.">
        <title>Comprehensive subspecies identification of 175 nontuberculous mycobacteria species based on 7547 genomic profiles.</title>
        <authorList>
            <person name="Matsumoto Y."/>
            <person name="Kinjo T."/>
            <person name="Motooka D."/>
            <person name="Nabeya D."/>
            <person name="Jung N."/>
            <person name="Uechi K."/>
            <person name="Horii T."/>
            <person name="Iida T."/>
            <person name="Fujita J."/>
            <person name="Nakamura S."/>
        </authorList>
    </citation>
    <scope>NUCLEOTIDE SEQUENCE [LARGE SCALE GENOMIC DNA]</scope>
    <source>
        <strain evidence="2 3">JCM 17899</strain>
    </source>
</reference>
<dbReference type="Gene3D" id="3.60.110.10">
    <property type="entry name" value="Carbon-nitrogen hydrolase"/>
    <property type="match status" value="1"/>
</dbReference>
<organism evidence="2 3">
    <name type="scientific">Mycolicibacterium sediminis</name>
    <dbReference type="NCBI Taxonomy" id="1286180"/>
    <lineage>
        <taxon>Bacteria</taxon>
        <taxon>Bacillati</taxon>
        <taxon>Actinomycetota</taxon>
        <taxon>Actinomycetes</taxon>
        <taxon>Mycobacteriales</taxon>
        <taxon>Mycobacteriaceae</taxon>
        <taxon>Mycolicibacterium</taxon>
    </lineage>
</organism>
<evidence type="ECO:0000313" key="3">
    <source>
        <dbReference type="Proteomes" id="UP000467193"/>
    </source>
</evidence>
<protein>
    <recommendedName>
        <fullName evidence="1">CN hydrolase domain-containing protein</fullName>
    </recommendedName>
</protein>
<dbReference type="EMBL" id="AP022588">
    <property type="protein sequence ID" value="BBY30669.1"/>
    <property type="molecule type" value="Genomic_DNA"/>
</dbReference>
<keyword evidence="3" id="KW-1185">Reference proteome</keyword>
<dbReference type="InterPro" id="IPR003010">
    <property type="entry name" value="C-N_Hydrolase"/>
</dbReference>
<dbReference type="AlphaFoldDB" id="A0A7I7QWB1"/>
<name>A0A7I7QWB1_9MYCO</name>